<organism evidence="3 4">
    <name type="scientific">Geobacter benzoatilyticus</name>
    <dbReference type="NCBI Taxonomy" id="2815309"/>
    <lineage>
        <taxon>Bacteria</taxon>
        <taxon>Pseudomonadati</taxon>
        <taxon>Thermodesulfobacteriota</taxon>
        <taxon>Desulfuromonadia</taxon>
        <taxon>Geobacterales</taxon>
        <taxon>Geobacteraceae</taxon>
        <taxon>Geobacter</taxon>
    </lineage>
</organism>
<feature type="region of interest" description="Disordered" evidence="1">
    <location>
        <begin position="29"/>
        <end position="57"/>
    </location>
</feature>
<protein>
    <submittedName>
        <fullName evidence="3">Pilus assembly protein PilP</fullName>
    </submittedName>
</protein>
<feature type="chain" id="PRO_5047231305" evidence="2">
    <location>
        <begin position="22"/>
        <end position="184"/>
    </location>
</feature>
<sequence length="184" mass="19220">MTRRNSTGLFLIAAMASLVLACGGCKKGEEAPPPAPADASKPHPQAKPPVQAQTSSAQLPAGGLHSLGFSGRKDPFKPFLQAKAQRPAATSGSISSAGLLPIQGYNVGQFRVTGIIAGFKENKALIVDPAGKGYVVKAGMKIGNSNGVISKVTPSYLEVIERSRDDVTGKMIRRTVKLTLPKKN</sequence>
<dbReference type="Gene3D" id="2.30.30.830">
    <property type="match status" value="1"/>
</dbReference>
<dbReference type="RefSeq" id="WP_207162486.1">
    <property type="nucleotide sequence ID" value="NZ_CP071382.1"/>
</dbReference>
<dbReference type="InterPro" id="IPR007446">
    <property type="entry name" value="PilP"/>
</dbReference>
<keyword evidence="4" id="KW-1185">Reference proteome</keyword>
<name>A0ABX7Q0D0_9BACT</name>
<dbReference type="Proteomes" id="UP000663651">
    <property type="component" value="Chromosome"/>
</dbReference>
<accession>A0ABX7Q0D0</accession>
<dbReference type="Pfam" id="PF04351">
    <property type="entry name" value="PilP"/>
    <property type="match status" value="1"/>
</dbReference>
<evidence type="ECO:0000256" key="1">
    <source>
        <dbReference type="SAM" id="MobiDB-lite"/>
    </source>
</evidence>
<dbReference type="EMBL" id="CP071382">
    <property type="protein sequence ID" value="QSV44672.1"/>
    <property type="molecule type" value="Genomic_DNA"/>
</dbReference>
<evidence type="ECO:0000313" key="4">
    <source>
        <dbReference type="Proteomes" id="UP000663651"/>
    </source>
</evidence>
<evidence type="ECO:0000313" key="3">
    <source>
        <dbReference type="EMBL" id="QSV44672.1"/>
    </source>
</evidence>
<proteinExistence type="predicted"/>
<feature type="signal peptide" evidence="2">
    <location>
        <begin position="1"/>
        <end position="21"/>
    </location>
</feature>
<evidence type="ECO:0000256" key="2">
    <source>
        <dbReference type="SAM" id="SignalP"/>
    </source>
</evidence>
<keyword evidence="2" id="KW-0732">Signal</keyword>
<reference evidence="3 4" key="1">
    <citation type="submission" date="2021-03" db="EMBL/GenBank/DDBJ databases">
        <title>Geobacter metallireducens gen. nov. sp. nov., a microorganism capable of coupling the complete oxidation of organic compounds to the reduction of iron and other metals.</title>
        <authorList>
            <person name="Li Y."/>
        </authorList>
    </citation>
    <scope>NUCLEOTIDE SEQUENCE [LARGE SCALE GENOMIC DNA]</scope>
    <source>
        <strain evidence="3 4">Jerry-YX</strain>
    </source>
</reference>
<gene>
    <name evidence="3" type="ORF">JZM60_10880</name>
</gene>
<dbReference type="PROSITE" id="PS51257">
    <property type="entry name" value="PROKAR_LIPOPROTEIN"/>
    <property type="match status" value="1"/>
</dbReference>